<dbReference type="PROSITE" id="PS51257">
    <property type="entry name" value="PROKAR_LIPOPROTEIN"/>
    <property type="match status" value="1"/>
</dbReference>
<dbReference type="EMBL" id="AWEY01000033">
    <property type="protein sequence ID" value="ERK38801.1"/>
    <property type="molecule type" value="Genomic_DNA"/>
</dbReference>
<dbReference type="SUPFAM" id="SSF111369">
    <property type="entry name" value="HlyD-like secretion proteins"/>
    <property type="match status" value="1"/>
</dbReference>
<dbReference type="Gene3D" id="2.40.50.100">
    <property type="match status" value="1"/>
</dbReference>
<dbReference type="Pfam" id="PF25917">
    <property type="entry name" value="BSH_RND"/>
    <property type="match status" value="1"/>
</dbReference>
<dbReference type="PANTHER" id="PTHR30469">
    <property type="entry name" value="MULTIDRUG RESISTANCE PROTEIN MDTA"/>
    <property type="match status" value="1"/>
</dbReference>
<name>U2P3N9_9BACT</name>
<dbReference type="Proteomes" id="UP000016648">
    <property type="component" value="Unassembled WGS sequence"/>
</dbReference>
<accession>U2P3N9</accession>
<proteinExistence type="predicted"/>
<dbReference type="Gene3D" id="2.40.30.170">
    <property type="match status" value="1"/>
</dbReference>
<evidence type="ECO:0000256" key="1">
    <source>
        <dbReference type="SAM" id="Coils"/>
    </source>
</evidence>
<dbReference type="Gene3D" id="1.10.287.470">
    <property type="entry name" value="Helix hairpin bin"/>
    <property type="match status" value="1"/>
</dbReference>
<organism evidence="3 4">
    <name type="scientific">Segatella baroniae F0067</name>
    <dbReference type="NCBI Taxonomy" id="1115809"/>
    <lineage>
        <taxon>Bacteria</taxon>
        <taxon>Pseudomonadati</taxon>
        <taxon>Bacteroidota</taxon>
        <taxon>Bacteroidia</taxon>
        <taxon>Bacteroidales</taxon>
        <taxon>Prevotellaceae</taxon>
        <taxon>Segatella</taxon>
    </lineage>
</organism>
<evidence type="ECO:0000313" key="3">
    <source>
        <dbReference type="EMBL" id="ERK38801.1"/>
    </source>
</evidence>
<gene>
    <name evidence="3" type="ORF">HMPREF9135_1616</name>
</gene>
<sequence length="295" mass="32702">MKYHFLLVACLLLAGCATDDKEFDATGTFEATEVTVSAEQTGRLLRFTAEEGCKVEAGSLLGLVDTVQLYLRARQIGATRLVYATQRPDIHKQIAATRQQIAKARQDVERFTQLVGDGAANRKQLDDATHQLAFLRRQLEAQTATLQNSANSLSAQMNTADVEKLQVADQLAKCRIHTPIGGTILETYVEPGEFVTTGKPLFTVADIDRMYLRAYLTSNQLRNVKLGQRVNVLSDYGDGRRKSYPGTVTWISSKSEFTPKTILTDDERANLVYAVKIAVRNDGHLKIGMYGEVKL</sequence>
<dbReference type="InterPro" id="IPR058625">
    <property type="entry name" value="MdtA-like_BSH"/>
</dbReference>
<dbReference type="PANTHER" id="PTHR30469:SF15">
    <property type="entry name" value="HLYD FAMILY OF SECRETION PROTEINS"/>
    <property type="match status" value="1"/>
</dbReference>
<dbReference type="GO" id="GO:1990281">
    <property type="term" value="C:efflux pump complex"/>
    <property type="evidence" value="ECO:0007669"/>
    <property type="project" value="TreeGrafter"/>
</dbReference>
<dbReference type="RefSeq" id="WP_021590247.1">
    <property type="nucleotide sequence ID" value="NZ_AWEY01000033.1"/>
</dbReference>
<dbReference type="PATRIC" id="fig|1115809.3.peg.1968"/>
<evidence type="ECO:0000313" key="4">
    <source>
        <dbReference type="Proteomes" id="UP000016648"/>
    </source>
</evidence>
<feature type="coiled-coil region" evidence="1">
    <location>
        <begin position="94"/>
        <end position="156"/>
    </location>
</feature>
<dbReference type="AlphaFoldDB" id="U2P3N9"/>
<dbReference type="GO" id="GO:0015562">
    <property type="term" value="F:efflux transmembrane transporter activity"/>
    <property type="evidence" value="ECO:0007669"/>
    <property type="project" value="TreeGrafter"/>
</dbReference>
<evidence type="ECO:0000259" key="2">
    <source>
        <dbReference type="Pfam" id="PF25917"/>
    </source>
</evidence>
<keyword evidence="4" id="KW-1185">Reference proteome</keyword>
<protein>
    <submittedName>
        <fullName evidence="3">HlyD family secretion protein</fullName>
    </submittedName>
</protein>
<keyword evidence="1" id="KW-0175">Coiled coil</keyword>
<comment type="caution">
    <text evidence="3">The sequence shown here is derived from an EMBL/GenBank/DDBJ whole genome shotgun (WGS) entry which is preliminary data.</text>
</comment>
<reference evidence="3 4" key="1">
    <citation type="submission" date="2013-08" db="EMBL/GenBank/DDBJ databases">
        <authorList>
            <person name="Durkin A.S."/>
            <person name="Haft D.R."/>
            <person name="McCorrison J."/>
            <person name="Torralba M."/>
            <person name="Gillis M."/>
            <person name="Haft D.H."/>
            <person name="Methe B."/>
            <person name="Sutton G."/>
            <person name="Nelson K.E."/>
        </authorList>
    </citation>
    <scope>NUCLEOTIDE SEQUENCE [LARGE SCALE GENOMIC DNA]</scope>
    <source>
        <strain evidence="3 4">F0067</strain>
    </source>
</reference>
<feature type="domain" description="Multidrug resistance protein MdtA-like barrel-sandwich hybrid" evidence="2">
    <location>
        <begin position="33"/>
        <end position="204"/>
    </location>
</feature>